<name>A0ABD2JK06_HETSC</name>
<feature type="domain" description="SH3" evidence="6">
    <location>
        <begin position="714"/>
        <end position="775"/>
    </location>
</feature>
<dbReference type="InterPro" id="IPR000261">
    <property type="entry name" value="EH_dom"/>
</dbReference>
<dbReference type="Pfam" id="PF07653">
    <property type="entry name" value="SH3_2"/>
    <property type="match status" value="1"/>
</dbReference>
<dbReference type="InterPro" id="IPR001452">
    <property type="entry name" value="SH3_domain"/>
</dbReference>
<dbReference type="Pfam" id="PF12763">
    <property type="entry name" value="EH"/>
    <property type="match status" value="2"/>
</dbReference>
<evidence type="ECO:0000259" key="7">
    <source>
        <dbReference type="PROSITE" id="PS50031"/>
    </source>
</evidence>
<dbReference type="Gene3D" id="1.10.238.10">
    <property type="entry name" value="EF-hand"/>
    <property type="match status" value="2"/>
</dbReference>
<dbReference type="SUPFAM" id="SSF50044">
    <property type="entry name" value="SH3-domain"/>
    <property type="match status" value="5"/>
</dbReference>
<dbReference type="Pfam" id="PF14604">
    <property type="entry name" value="SH3_9"/>
    <property type="match status" value="1"/>
</dbReference>
<dbReference type="SMART" id="SM00027">
    <property type="entry name" value="EH"/>
    <property type="match status" value="2"/>
</dbReference>
<dbReference type="InterPro" id="IPR018247">
    <property type="entry name" value="EF_Hand_1_Ca_BS"/>
</dbReference>
<dbReference type="Pfam" id="PF00018">
    <property type="entry name" value="SH3_1"/>
    <property type="match status" value="3"/>
</dbReference>
<feature type="domain" description="SH3" evidence="6">
    <location>
        <begin position="1147"/>
        <end position="1209"/>
    </location>
</feature>
<gene>
    <name evidence="9" type="ORF">niasHS_007324</name>
</gene>
<dbReference type="InterPro" id="IPR036028">
    <property type="entry name" value="SH3-like_dom_sf"/>
</dbReference>
<sequence>MFMPNSSSATTQTAFASNNFAFLNNSNQQKFNKQQHSSNPWIITAQEHQQNEAQFVVLRPIDGLIGGEQARPFFLKSGLPAIMLAQIWQLADVNKDGKLDRFEFSIAMKLVLNCLSGISLPSVLPESMLRIGGGMPIPSTPSSYSLSNGGGPSTALPSSVSYPRPMSTYGSMPAMASSSHRPYGSFSAAQTPVTTTSPPFLMGIKELGDWSLPQPLKLRFSQKFNQLDKSRVGLLTGQQARGVLGESQLPTNILAQIWTMSDVNKDGCLGIEEFCTAMFLIEMVKAGYALPSKLPNELHSFCNRSKTVSPSTMATEDDPSAPPPQKPGHGQFRTFEDKRKDNLDKGQAELERRRRILREEEERRRAEIERREREEAERKEHERQELERRREAEMEEERQRELERERERAEQEQRLKARREEIRERMEQERIRELEKIRIRDLGNQLQAETEKSTQIQQRQHTMAFQLQALEERSQQLNGEITEARDSILEITQEIERMRGQRDQKLAKINELERNNKELAVQCERFSHENLQHQSEVQRQLARTHEISEIRAEIVQLNDQIQQGENEIQTIAIRSQNQEKLVEEKRPSWEESCKNIQLARNLFTELLVRYNKGRSDAGALYELPPDAKASPFGHGTSNAQPTRTFGTSFDDDFKPNLSTAVDVNVQQKPVDKTSAVGDIEVKSNEIVQNGNQLSKESVSTVLNEQQHGQVTGQVKTVKYKALFEFNARSGDELSIQPGDLILVFEGHQSEPGWLAGQIRDKVGWFPASFAEPLSAAAAGPLLKRGGSLAGSPSGEPLAIIREECEPPLTGQIHPTEQRRENAFDTDFTAVFTKSVSFTDSATIGKAAAALTKGNSMSASPSVSAALYDLPPADTETVVNLTNTTIPSLTATIEPSSVPLYELPPDNGKMPPSKASVADSVVLSVGVALYQWKARNEQEMTFGRGDVIEVLEQSEMRWRGRLQKNRQITGWFPKSYIKISAPSEQQKDESATTDIYQTDQSAAKNGGKARVGESGEWFIALYQFDAVESTDLSLKPGDRIWVTDQRDQWWRGTCDGKSGIFPANYVQKAGEIASSTQKDSKIDGQTIGRAIANFTATASNQISLVIGDIVKIYQTTPGGWWEGEVEKAGVKQIGWFPGNYVQLLNASDETVIAVAAFDYTAQHEDELTFKLGDIIEVVDHSDSLWWKGRKKGQPEQSPLLFPANFVQLKK</sequence>
<feature type="domain" description="EF-hand" evidence="8">
    <location>
        <begin position="79"/>
        <end position="114"/>
    </location>
</feature>
<dbReference type="PROSITE" id="PS50002">
    <property type="entry name" value="SH3"/>
    <property type="match status" value="5"/>
</dbReference>
<dbReference type="PROSITE" id="PS00018">
    <property type="entry name" value="EF_HAND_1"/>
    <property type="match status" value="2"/>
</dbReference>
<evidence type="ECO:0000256" key="5">
    <source>
        <dbReference type="SAM" id="MobiDB-lite"/>
    </source>
</evidence>
<dbReference type="EMBL" id="JBICCN010000138">
    <property type="protein sequence ID" value="KAL3090949.1"/>
    <property type="molecule type" value="Genomic_DNA"/>
</dbReference>
<keyword evidence="1 3" id="KW-0728">SH3 domain</keyword>
<evidence type="ECO:0000313" key="10">
    <source>
        <dbReference type="Proteomes" id="UP001620645"/>
    </source>
</evidence>
<dbReference type="InterPro" id="IPR011992">
    <property type="entry name" value="EF-hand-dom_pair"/>
</dbReference>
<proteinExistence type="predicted"/>
<feature type="region of interest" description="Disordered" evidence="5">
    <location>
        <begin position="307"/>
        <end position="347"/>
    </location>
</feature>
<dbReference type="PROSITE" id="PS50031">
    <property type="entry name" value="EH"/>
    <property type="match status" value="2"/>
</dbReference>
<evidence type="ECO:0000256" key="4">
    <source>
        <dbReference type="SAM" id="Coils"/>
    </source>
</evidence>
<dbReference type="Gene3D" id="2.30.30.40">
    <property type="entry name" value="SH3 Domains"/>
    <property type="match status" value="5"/>
</dbReference>
<dbReference type="Proteomes" id="UP001620645">
    <property type="component" value="Unassembled WGS sequence"/>
</dbReference>
<protein>
    <recommendedName>
        <fullName evidence="11">Intersectin-1</fullName>
    </recommendedName>
</protein>
<evidence type="ECO:0000256" key="2">
    <source>
        <dbReference type="ARBA" id="ARBA00022837"/>
    </source>
</evidence>
<evidence type="ECO:0000259" key="8">
    <source>
        <dbReference type="PROSITE" id="PS50222"/>
    </source>
</evidence>
<dbReference type="PANTHER" id="PTHR11216">
    <property type="entry name" value="EH DOMAIN"/>
    <property type="match status" value="1"/>
</dbReference>
<feature type="domain" description="SH3" evidence="6">
    <location>
        <begin position="1012"/>
        <end position="1070"/>
    </location>
</feature>
<dbReference type="SMART" id="SM00054">
    <property type="entry name" value="EFh"/>
    <property type="match status" value="2"/>
</dbReference>
<keyword evidence="4" id="KW-0175">Coiled coil</keyword>
<feature type="domain" description="SH3" evidence="6">
    <location>
        <begin position="1082"/>
        <end position="1145"/>
    </location>
</feature>
<feature type="compositionally biased region" description="Basic and acidic residues" evidence="5">
    <location>
        <begin position="334"/>
        <end position="347"/>
    </location>
</feature>
<dbReference type="PRINTS" id="PR00499">
    <property type="entry name" value="P67PHOX"/>
</dbReference>
<keyword evidence="10" id="KW-1185">Reference proteome</keyword>
<dbReference type="PRINTS" id="PR00452">
    <property type="entry name" value="SH3DOMAIN"/>
</dbReference>
<feature type="domain" description="EF-hand" evidence="8">
    <location>
        <begin position="249"/>
        <end position="284"/>
    </location>
</feature>
<reference evidence="9 10" key="1">
    <citation type="submission" date="2024-10" db="EMBL/GenBank/DDBJ databases">
        <authorList>
            <person name="Kim D."/>
        </authorList>
    </citation>
    <scope>NUCLEOTIDE SEQUENCE [LARGE SCALE GENOMIC DNA]</scope>
    <source>
        <strain evidence="9">Taebaek</strain>
    </source>
</reference>
<dbReference type="PANTHER" id="PTHR11216:SF170">
    <property type="entry name" value="DYNAMIN ASSOCIATED PROTEIN 160, ISOFORM D"/>
    <property type="match status" value="1"/>
</dbReference>
<feature type="region of interest" description="Disordered" evidence="5">
    <location>
        <begin position="362"/>
        <end position="395"/>
    </location>
</feature>
<feature type="domain" description="SH3" evidence="6">
    <location>
        <begin position="920"/>
        <end position="981"/>
    </location>
</feature>
<feature type="domain" description="EH" evidence="7">
    <location>
        <begin position="216"/>
        <end position="298"/>
    </location>
</feature>
<dbReference type="CDD" id="cd00052">
    <property type="entry name" value="EH"/>
    <property type="match status" value="2"/>
</dbReference>
<evidence type="ECO:0008006" key="11">
    <source>
        <dbReference type="Google" id="ProtNLM"/>
    </source>
</evidence>
<dbReference type="SUPFAM" id="SSF47473">
    <property type="entry name" value="EF-hand"/>
    <property type="match status" value="2"/>
</dbReference>
<feature type="coiled-coil region" evidence="4">
    <location>
        <begin position="467"/>
        <end position="574"/>
    </location>
</feature>
<keyword evidence="2" id="KW-0106">Calcium</keyword>
<dbReference type="SMART" id="SM00326">
    <property type="entry name" value="SH3"/>
    <property type="match status" value="5"/>
</dbReference>
<dbReference type="InterPro" id="IPR002048">
    <property type="entry name" value="EF_hand_dom"/>
</dbReference>
<dbReference type="PROSITE" id="PS50222">
    <property type="entry name" value="EF_HAND_2"/>
    <property type="match status" value="2"/>
</dbReference>
<feature type="domain" description="EH" evidence="7">
    <location>
        <begin position="47"/>
        <end position="129"/>
    </location>
</feature>
<organism evidence="9 10">
    <name type="scientific">Heterodera schachtii</name>
    <name type="common">Sugarbeet cyst nematode worm</name>
    <name type="synonym">Tylenchus schachtii</name>
    <dbReference type="NCBI Taxonomy" id="97005"/>
    <lineage>
        <taxon>Eukaryota</taxon>
        <taxon>Metazoa</taxon>
        <taxon>Ecdysozoa</taxon>
        <taxon>Nematoda</taxon>
        <taxon>Chromadorea</taxon>
        <taxon>Rhabditida</taxon>
        <taxon>Tylenchina</taxon>
        <taxon>Tylenchomorpha</taxon>
        <taxon>Tylenchoidea</taxon>
        <taxon>Heteroderidae</taxon>
        <taxon>Heteroderinae</taxon>
        <taxon>Heterodera</taxon>
    </lineage>
</organism>
<comment type="caution">
    <text evidence="9">The sequence shown here is derived from an EMBL/GenBank/DDBJ whole genome shotgun (WGS) entry which is preliminary data.</text>
</comment>
<evidence type="ECO:0000259" key="6">
    <source>
        <dbReference type="PROSITE" id="PS50002"/>
    </source>
</evidence>
<evidence type="ECO:0000256" key="1">
    <source>
        <dbReference type="ARBA" id="ARBA00022443"/>
    </source>
</evidence>
<evidence type="ECO:0000313" key="9">
    <source>
        <dbReference type="EMBL" id="KAL3090949.1"/>
    </source>
</evidence>
<dbReference type="AlphaFoldDB" id="A0ABD2JK06"/>
<evidence type="ECO:0000256" key="3">
    <source>
        <dbReference type="PROSITE-ProRule" id="PRU00192"/>
    </source>
</evidence>
<accession>A0ABD2JK06</accession>